<keyword evidence="2" id="KW-1185">Reference proteome</keyword>
<name>A0AAN9XLW7_PSOTE</name>
<gene>
    <name evidence="1" type="ORF">VNO78_18275</name>
</gene>
<accession>A0AAN9XLW7</accession>
<protein>
    <submittedName>
        <fullName evidence="1">Uncharacterized protein</fullName>
    </submittedName>
</protein>
<organism evidence="1 2">
    <name type="scientific">Psophocarpus tetragonolobus</name>
    <name type="common">Winged bean</name>
    <name type="synonym">Dolichos tetragonolobus</name>
    <dbReference type="NCBI Taxonomy" id="3891"/>
    <lineage>
        <taxon>Eukaryota</taxon>
        <taxon>Viridiplantae</taxon>
        <taxon>Streptophyta</taxon>
        <taxon>Embryophyta</taxon>
        <taxon>Tracheophyta</taxon>
        <taxon>Spermatophyta</taxon>
        <taxon>Magnoliopsida</taxon>
        <taxon>eudicotyledons</taxon>
        <taxon>Gunneridae</taxon>
        <taxon>Pentapetalae</taxon>
        <taxon>rosids</taxon>
        <taxon>fabids</taxon>
        <taxon>Fabales</taxon>
        <taxon>Fabaceae</taxon>
        <taxon>Papilionoideae</taxon>
        <taxon>50 kb inversion clade</taxon>
        <taxon>NPAAA clade</taxon>
        <taxon>indigoferoid/millettioid clade</taxon>
        <taxon>Phaseoleae</taxon>
        <taxon>Psophocarpus</taxon>
    </lineage>
</organism>
<dbReference type="EMBL" id="JAYMYS010000004">
    <property type="protein sequence ID" value="KAK7397108.1"/>
    <property type="molecule type" value="Genomic_DNA"/>
</dbReference>
<evidence type="ECO:0000313" key="1">
    <source>
        <dbReference type="EMBL" id="KAK7397108.1"/>
    </source>
</evidence>
<comment type="caution">
    <text evidence="1">The sequence shown here is derived from an EMBL/GenBank/DDBJ whole genome shotgun (WGS) entry which is preliminary data.</text>
</comment>
<proteinExistence type="predicted"/>
<reference evidence="1 2" key="1">
    <citation type="submission" date="2024-01" db="EMBL/GenBank/DDBJ databases">
        <title>The genomes of 5 underutilized Papilionoideae crops provide insights into root nodulation and disease resistanc.</title>
        <authorList>
            <person name="Jiang F."/>
        </authorList>
    </citation>
    <scope>NUCLEOTIDE SEQUENCE [LARGE SCALE GENOMIC DNA]</scope>
    <source>
        <strain evidence="1">DUOXIRENSHENG_FW03</strain>
        <tissue evidence="1">Leaves</tissue>
    </source>
</reference>
<sequence>MASRGLADGSAAGATRKGIEVNLAEFMKLKRLTFSGSNIAPPRIFLLMVALHDGVGEKRSDGGGATLKEDKSWFVETYHMERNL</sequence>
<dbReference type="Proteomes" id="UP001386955">
    <property type="component" value="Unassembled WGS sequence"/>
</dbReference>
<dbReference type="AlphaFoldDB" id="A0AAN9XLW7"/>
<evidence type="ECO:0000313" key="2">
    <source>
        <dbReference type="Proteomes" id="UP001386955"/>
    </source>
</evidence>